<feature type="signal peptide" evidence="1">
    <location>
        <begin position="1"/>
        <end position="23"/>
    </location>
</feature>
<feature type="chain" id="PRO_5045142581" description="Cell surface protein" evidence="1">
    <location>
        <begin position="24"/>
        <end position="279"/>
    </location>
</feature>
<dbReference type="Proteomes" id="UP001596253">
    <property type="component" value="Unassembled WGS sequence"/>
</dbReference>
<keyword evidence="1" id="KW-0732">Signal</keyword>
<reference evidence="3" key="1">
    <citation type="journal article" date="2019" name="Int. J. Syst. Evol. Microbiol.">
        <title>The Global Catalogue of Microorganisms (GCM) 10K type strain sequencing project: providing services to taxonomists for standard genome sequencing and annotation.</title>
        <authorList>
            <consortium name="The Broad Institute Genomics Platform"/>
            <consortium name="The Broad Institute Genome Sequencing Center for Infectious Disease"/>
            <person name="Wu L."/>
            <person name="Ma J."/>
        </authorList>
    </citation>
    <scope>NUCLEOTIDE SEQUENCE [LARGE SCALE GENOMIC DNA]</scope>
    <source>
        <strain evidence="3">CCM 8932</strain>
    </source>
</reference>
<proteinExistence type="predicted"/>
<name>A0ABW1R2X3_9LACO</name>
<organism evidence="2 3">
    <name type="scientific">Lactiplantibacillus dongliensis</name>
    <dbReference type="NCBI Taxonomy" id="2559919"/>
    <lineage>
        <taxon>Bacteria</taxon>
        <taxon>Bacillati</taxon>
        <taxon>Bacillota</taxon>
        <taxon>Bacilli</taxon>
        <taxon>Lactobacillales</taxon>
        <taxon>Lactobacillaceae</taxon>
        <taxon>Lactiplantibacillus</taxon>
    </lineage>
</organism>
<dbReference type="EMBL" id="JBHSSD010000002">
    <property type="protein sequence ID" value="MFC6163141.1"/>
    <property type="molecule type" value="Genomic_DNA"/>
</dbReference>
<protein>
    <recommendedName>
        <fullName evidence="4">Cell surface protein</fullName>
    </recommendedName>
</protein>
<gene>
    <name evidence="2" type="ORF">ACFP3T_00360</name>
</gene>
<evidence type="ECO:0008006" key="4">
    <source>
        <dbReference type="Google" id="ProtNLM"/>
    </source>
</evidence>
<evidence type="ECO:0000256" key="1">
    <source>
        <dbReference type="SAM" id="SignalP"/>
    </source>
</evidence>
<accession>A0ABW1R2X3</accession>
<sequence length="279" mass="31363">MKKLLVSLGVLAGVSLLAGNAEAATKYVKIGHSNHNFVKTQRQLKVNGTAKKVSYTIPKGTIVEAKQDNIPNNKRKYVRLDMSRLSYRLRGNHHDYGTKRILATTKTFKKVHVPKYVQYYTTQLTYPSHISRNRVADGNLYAGLKIPDNLDYTKSNPTQRIYVTADGYLEYYAKAPMLSPTVKQVPTVSAKITQVERKSGSSLTKLYTKKAVPTAIADHISKTGSQRYVTTINRRYRVSATVSYVKQATTNVGSIDMATQYQVKKHNFFMASDVVFPEE</sequence>
<dbReference type="RefSeq" id="WP_137640291.1">
    <property type="nucleotide sequence ID" value="NZ_BJDK01000017.1"/>
</dbReference>
<comment type="caution">
    <text evidence="2">The sequence shown here is derived from an EMBL/GenBank/DDBJ whole genome shotgun (WGS) entry which is preliminary data.</text>
</comment>
<evidence type="ECO:0000313" key="2">
    <source>
        <dbReference type="EMBL" id="MFC6163141.1"/>
    </source>
</evidence>
<keyword evidence="3" id="KW-1185">Reference proteome</keyword>
<evidence type="ECO:0000313" key="3">
    <source>
        <dbReference type="Proteomes" id="UP001596253"/>
    </source>
</evidence>